<dbReference type="EMBL" id="CAJFCJ010000009">
    <property type="protein sequence ID" value="CAD5119276.1"/>
    <property type="molecule type" value="Genomic_DNA"/>
</dbReference>
<protein>
    <submittedName>
        <fullName evidence="2">DgyrCDS7904</fullName>
    </submittedName>
</protein>
<accession>A0A7I8VUR3</accession>
<keyword evidence="1" id="KW-0812">Transmembrane</keyword>
<keyword evidence="1" id="KW-0472">Membrane</keyword>
<gene>
    <name evidence="2" type="ORF">DGYR_LOCUS7544</name>
</gene>
<evidence type="ECO:0000256" key="1">
    <source>
        <dbReference type="SAM" id="Phobius"/>
    </source>
</evidence>
<name>A0A7I8VUR3_9ANNE</name>
<keyword evidence="1" id="KW-1133">Transmembrane helix</keyword>
<sequence>MDNELINFDFVKRLASDEFNSIILHYNKKFWQDREPSKYILNLRSERFYELSDRFLNKGDLSTFADEIKHIDKRIFEDIFKDDRLFFYYDDILFLPQNIHESISNLYDSADKLSLNQLKSYVRMTILLVNFYYYGIKHLSSITLKDKNLKRRFRTINNIDNEYVLDRFDEQEITIESVKDIKVLTSDLYEEALVPLDKKTDSKQELKEFDGDDNDVSLELIEHAKNAKMPKRFRIDPDNDDSNKCFCCRCSKKINILAGVISAISIFGIIGGTILVTKDILFNSSNSKDEISYKSDYYNNKYTFNTLWTKRSTGKFSTKMEDDPKKTLHEISNISNTYLNILISLLCIAVIFVVFLHFYRRYIRKYLFFNRMLKSSKTNSDVVKDG</sequence>
<feature type="transmembrane region" description="Helical" evidence="1">
    <location>
        <begin position="338"/>
        <end position="359"/>
    </location>
</feature>
<feature type="transmembrane region" description="Helical" evidence="1">
    <location>
        <begin position="254"/>
        <end position="276"/>
    </location>
</feature>
<keyword evidence="3" id="KW-1185">Reference proteome</keyword>
<dbReference type="AlphaFoldDB" id="A0A7I8VUR3"/>
<proteinExistence type="predicted"/>
<dbReference type="Proteomes" id="UP000549394">
    <property type="component" value="Unassembled WGS sequence"/>
</dbReference>
<evidence type="ECO:0000313" key="3">
    <source>
        <dbReference type="Proteomes" id="UP000549394"/>
    </source>
</evidence>
<reference evidence="2 3" key="1">
    <citation type="submission" date="2020-08" db="EMBL/GenBank/DDBJ databases">
        <authorList>
            <person name="Hejnol A."/>
        </authorList>
    </citation>
    <scope>NUCLEOTIDE SEQUENCE [LARGE SCALE GENOMIC DNA]</scope>
</reference>
<evidence type="ECO:0000313" key="2">
    <source>
        <dbReference type="EMBL" id="CAD5119276.1"/>
    </source>
</evidence>
<comment type="caution">
    <text evidence="2">The sequence shown here is derived from an EMBL/GenBank/DDBJ whole genome shotgun (WGS) entry which is preliminary data.</text>
</comment>
<organism evidence="2 3">
    <name type="scientific">Dimorphilus gyrociliatus</name>
    <dbReference type="NCBI Taxonomy" id="2664684"/>
    <lineage>
        <taxon>Eukaryota</taxon>
        <taxon>Metazoa</taxon>
        <taxon>Spiralia</taxon>
        <taxon>Lophotrochozoa</taxon>
        <taxon>Annelida</taxon>
        <taxon>Polychaeta</taxon>
        <taxon>Polychaeta incertae sedis</taxon>
        <taxon>Dinophilidae</taxon>
        <taxon>Dimorphilus</taxon>
    </lineage>
</organism>